<feature type="region of interest" description="Disordered" evidence="1">
    <location>
        <begin position="35"/>
        <end position="71"/>
    </location>
</feature>
<dbReference type="RefSeq" id="WP_182158701.1">
    <property type="nucleotide sequence ID" value="NZ_CP050531.1"/>
</dbReference>
<proteinExistence type="predicted"/>
<organism evidence="2 3">
    <name type="scientific">Wolbachia pipientis</name>
    <dbReference type="NCBI Taxonomy" id="955"/>
    <lineage>
        <taxon>Bacteria</taxon>
        <taxon>Pseudomonadati</taxon>
        <taxon>Pseudomonadota</taxon>
        <taxon>Alphaproteobacteria</taxon>
        <taxon>Rickettsiales</taxon>
        <taxon>Anaplasmataceae</taxon>
        <taxon>Wolbachieae</taxon>
        <taxon>Wolbachia</taxon>
    </lineage>
</organism>
<dbReference type="Proteomes" id="UP000515744">
    <property type="component" value="Chromosome"/>
</dbReference>
<sequence>MPADVEAVKVEIKRQTNTVNQATETDTQLCEDINKSSEDLNIPQPTCETSEKIQDAPTETSNVPNDFPSNEIKPCDAVEEKSLTKTTLAGFVGTALLVSSVVYQCIS</sequence>
<accession>A0A7G5CAR3</accession>
<evidence type="ECO:0000256" key="1">
    <source>
        <dbReference type="SAM" id="MobiDB-lite"/>
    </source>
</evidence>
<protein>
    <submittedName>
        <fullName evidence="2">Uncharacterized protein</fullName>
    </submittedName>
</protein>
<name>A0A7G5CAR3_WOLPI</name>
<gene>
    <name evidence="2" type="ORF">HC358_04550</name>
</gene>
<evidence type="ECO:0000313" key="2">
    <source>
        <dbReference type="EMBL" id="QMV46297.1"/>
    </source>
</evidence>
<dbReference type="EMBL" id="CP050531">
    <property type="protein sequence ID" value="QMV46297.1"/>
    <property type="molecule type" value="Genomic_DNA"/>
</dbReference>
<reference evidence="2 3" key="2">
    <citation type="journal article" date="2020" name="Mol. Biol. Evol.">
        <title>Life and death of selfish genes: comparative genomics reveals the dynamic evolution of cytoplasmic incompatibility.</title>
        <authorList>
            <person name="Martinez J."/>
            <person name="Klasson L."/>
            <person name="Welch J."/>
            <person name="Jiggins F.M."/>
        </authorList>
    </citation>
    <scope>NUCLEOTIDE SEQUENCE [LARGE SCALE GENOMIC DNA]</scope>
    <source>
        <strain evidence="2">WStv</strain>
    </source>
</reference>
<feature type="compositionally biased region" description="Polar residues" evidence="1">
    <location>
        <begin position="57"/>
        <end position="68"/>
    </location>
</feature>
<evidence type="ECO:0000313" key="3">
    <source>
        <dbReference type="Proteomes" id="UP000515744"/>
    </source>
</evidence>
<dbReference type="AlphaFoldDB" id="A0A7G5CAR3"/>
<reference evidence="3" key="1">
    <citation type="journal article" date="2020" name="Mol. Biol.">
        <title>Life and death of selfish genes: comparative genomics reveals the dynamic evolution of cytoplasmic incompatibility.</title>
        <authorList>
            <person name="Martinez J."/>
            <person name="Klasson L."/>
            <person name="Welch J."/>
            <person name="Jiggins F.M."/>
        </authorList>
    </citation>
    <scope>NUCLEOTIDE SEQUENCE [LARGE SCALE GENOMIC DNA]</scope>
</reference>